<dbReference type="Proteomes" id="UP001178354">
    <property type="component" value="Unassembled WGS sequence"/>
</dbReference>
<dbReference type="AlphaFoldDB" id="A0AAW8B1V5"/>
<dbReference type="RefSeq" id="WP_305169058.1">
    <property type="nucleotide sequence ID" value="NZ_JAUUUU010000001.1"/>
</dbReference>
<proteinExistence type="predicted"/>
<reference evidence="2" key="1">
    <citation type="journal article" date="2010" name="Int. J. Syst. Evol. Microbiol.">
        <title>Porticoccus litoralis gen. nov., sp. nov., a gammaproteobacterium isolated from the Yellow Sea.</title>
        <authorList>
            <person name="Oh H.M."/>
            <person name="Kim H."/>
            <person name="Kim K.M."/>
            <person name="Min G.S."/>
            <person name="Cho J.C."/>
        </authorList>
    </citation>
    <scope>NUCLEOTIDE SEQUENCE</scope>
    <source>
        <strain evidence="2">DSM 25064</strain>
    </source>
</reference>
<evidence type="ECO:0000256" key="1">
    <source>
        <dbReference type="SAM" id="MobiDB-lite"/>
    </source>
</evidence>
<organism evidence="2 3">
    <name type="scientific">Porticoccus litoralis</name>
    <dbReference type="NCBI Taxonomy" id="434086"/>
    <lineage>
        <taxon>Bacteria</taxon>
        <taxon>Pseudomonadati</taxon>
        <taxon>Pseudomonadota</taxon>
        <taxon>Gammaproteobacteria</taxon>
        <taxon>Cellvibrionales</taxon>
        <taxon>Porticoccaceae</taxon>
        <taxon>Porticoccus</taxon>
    </lineage>
</organism>
<name>A0AAW8B1V5_9GAMM</name>
<gene>
    <name evidence="2" type="ORF">Q8A57_01000</name>
</gene>
<comment type="caution">
    <text evidence="2">The sequence shown here is derived from an EMBL/GenBank/DDBJ whole genome shotgun (WGS) entry which is preliminary data.</text>
</comment>
<dbReference type="Pfam" id="PF12261">
    <property type="entry name" value="T_hemolysin"/>
    <property type="match status" value="1"/>
</dbReference>
<evidence type="ECO:0000313" key="3">
    <source>
        <dbReference type="Proteomes" id="UP001178354"/>
    </source>
</evidence>
<feature type="region of interest" description="Disordered" evidence="1">
    <location>
        <begin position="1"/>
        <end position="39"/>
    </location>
</feature>
<keyword evidence="3" id="KW-1185">Reference proteome</keyword>
<protein>
    <submittedName>
        <fullName evidence="2">Thermostable hemolysin</fullName>
    </submittedName>
</protein>
<evidence type="ECO:0000313" key="2">
    <source>
        <dbReference type="EMBL" id="MDP1519544.1"/>
    </source>
</evidence>
<accession>A0AAW8B1V5</accession>
<dbReference type="EMBL" id="JAUUUU010000001">
    <property type="protein sequence ID" value="MDP1519544.1"/>
    <property type="molecule type" value="Genomic_DNA"/>
</dbReference>
<reference evidence="2" key="2">
    <citation type="submission" date="2023-08" db="EMBL/GenBank/DDBJ databases">
        <authorList>
            <person name="Luo J."/>
        </authorList>
    </citation>
    <scope>NUCLEOTIDE SEQUENCE</scope>
    <source>
        <strain evidence="2">DSM 25064</strain>
    </source>
</reference>
<sequence>MALITTSDNTAVPVSEKPSRSLSQLLGPGPQLSLHGRQSADRQRVETYVARQFQSVYGASINEFMPLFLSLGCNEQLSAVTGIRPVEEQPLFLEQYLDQPIEQEVVRVFETPANRLSVVEIGNLAATHRGSSQLLFVLLAATLHRAGFRWITFTATPQVRKTINRLGFELRIIDEAKPERLEQNVLKQWGSYYHTNPLVVAGDLNHAMQVIGAKRTLGGILALYCNQVDTLAAQIKYGVHHGQYRYAA</sequence>
<dbReference type="InterPro" id="IPR022050">
    <property type="entry name" value="T_hemolysin"/>
</dbReference>
<feature type="compositionally biased region" description="Polar residues" evidence="1">
    <location>
        <begin position="1"/>
        <end position="12"/>
    </location>
</feature>